<dbReference type="Proteomes" id="UP000070544">
    <property type="component" value="Unassembled WGS sequence"/>
</dbReference>
<dbReference type="EC" id="2.7.11.1" evidence="1"/>
<feature type="non-terminal residue" evidence="7">
    <location>
        <position position="923"/>
    </location>
</feature>
<dbReference type="PANTHER" id="PTHR48012">
    <property type="entry name" value="STERILE20-LIKE KINASE, ISOFORM B-RELATED"/>
    <property type="match status" value="1"/>
</dbReference>
<evidence type="ECO:0000256" key="1">
    <source>
        <dbReference type="ARBA" id="ARBA00012513"/>
    </source>
</evidence>
<dbReference type="GO" id="GO:0005524">
    <property type="term" value="F:ATP binding"/>
    <property type="evidence" value="ECO:0007669"/>
    <property type="project" value="UniProtKB-UniRule"/>
</dbReference>
<proteinExistence type="predicted"/>
<dbReference type="Gene3D" id="1.10.510.10">
    <property type="entry name" value="Transferase(Phosphotransferase) domain 1"/>
    <property type="match status" value="1"/>
</dbReference>
<dbReference type="OrthoDB" id="8693905at2759"/>
<keyword evidence="2 4" id="KW-0547">Nucleotide-binding</keyword>
<dbReference type="PROSITE" id="PS00108">
    <property type="entry name" value="PROTEIN_KINASE_ST"/>
    <property type="match status" value="1"/>
</dbReference>
<dbReference type="SMART" id="SM00220">
    <property type="entry name" value="S_TKc"/>
    <property type="match status" value="1"/>
</dbReference>
<dbReference type="STRING" id="1344416.A0A139ARI3"/>
<feature type="region of interest" description="Disordered" evidence="5">
    <location>
        <begin position="301"/>
        <end position="330"/>
    </location>
</feature>
<organism evidence="7 8">
    <name type="scientific">Gonapodya prolifera (strain JEL478)</name>
    <name type="common">Monoblepharis prolifera</name>
    <dbReference type="NCBI Taxonomy" id="1344416"/>
    <lineage>
        <taxon>Eukaryota</taxon>
        <taxon>Fungi</taxon>
        <taxon>Fungi incertae sedis</taxon>
        <taxon>Chytridiomycota</taxon>
        <taxon>Chytridiomycota incertae sedis</taxon>
        <taxon>Monoblepharidomycetes</taxon>
        <taxon>Monoblepharidales</taxon>
        <taxon>Gonapodyaceae</taxon>
        <taxon>Gonapodya</taxon>
    </lineage>
</organism>
<sequence>MIEMEENNVRVSYQLGDALGKGAFGVVYRAIDVESGEVVAIKQLRLTNIHASEINILMVSINRQCTGVKMCIIPFEPQTEIDLLKKLKSICKKFGRFPETLIAVYVSQVLEGLCYLHEQGVIHRDIKGANILTTKDGQVKLADFGVATRPTESSEKTVVGSPYWSEGTIQLAPEVIELNGATTASDIWSLGCTLIELLNGEPPYYNLSPMSALFRIVQDDHPPLPEGISPALKDFLTHCFQKDCNLRVSARKLLKHPWITNGRRKITVSVESSKNVLECISEGALKWDGSEQQVQRVELHASLRKPLEPSPTDRSPSKNEDSIPEKDNWDEDFEDNALFDDLNLPQGDQRRVSTLPLHSRGVLEVDLDELPKVSPENGRSNPLIDATHSLVHYKDSDDDDFASSFDLPLTPATTANAQSSAEMGWVRISHKEDGGMADGADPFAALDESFDEDDFEADRKKDHFAHGVERVLSLFKLLESQHNEVDLVSTCNQLIDAFTEQPAMKRILISHHCLMRLVDLLERCPIMRVKRSFTELMLELLEGDISEHLCLLGVLPIVITLTDGAQEQPTRLAGARFIRQICNISPLALQMFVSCRGLAVLVNMLDAQYLKDRDILWIAIDVIASVMDLQSATPKNDFCRIFARLGLLGKLARVLGELNSDKDPEAAQYVPKIVNVFLMFSQADNNVKETFASDTMLKSVIDEMDHLTPSLCIAILKALKNVSMSSSSLSALHRAGVIPRLLYFLDNQDGPYLTEVYNQILHTMYNLCRIDKERQEVAARAGIIPYLIHTIRGNSPLKQFALPILCDLAHAGKVCRMALWENDGLRTYLDLLKDTYWQINALEAIVTWLLEETEPVERILAEPISIEHLVRAMTLAQAQTFENILDPVYKMLCASKLVARTLGRSRVLTVLLPRLNDAKAIVR</sequence>
<evidence type="ECO:0000256" key="2">
    <source>
        <dbReference type="ARBA" id="ARBA00022741"/>
    </source>
</evidence>
<accession>A0A139ARI3</accession>
<dbReference type="PANTHER" id="PTHR48012:SF26">
    <property type="entry name" value="SERINE_THREONINE-PROTEIN KINASE DDB_G0283821-RELATED"/>
    <property type="match status" value="1"/>
</dbReference>
<evidence type="ECO:0000256" key="5">
    <source>
        <dbReference type="SAM" id="MobiDB-lite"/>
    </source>
</evidence>
<dbReference type="CDD" id="cd06627">
    <property type="entry name" value="STKc_Cdc7_like"/>
    <property type="match status" value="1"/>
</dbReference>
<dbReference type="InterPro" id="IPR050629">
    <property type="entry name" value="STE20/SPS1-PAK"/>
</dbReference>
<dbReference type="Gene3D" id="1.25.10.10">
    <property type="entry name" value="Leucine-rich Repeat Variant"/>
    <property type="match status" value="2"/>
</dbReference>
<dbReference type="InterPro" id="IPR011009">
    <property type="entry name" value="Kinase-like_dom_sf"/>
</dbReference>
<dbReference type="InterPro" id="IPR011989">
    <property type="entry name" value="ARM-like"/>
</dbReference>
<evidence type="ECO:0000313" key="8">
    <source>
        <dbReference type="Proteomes" id="UP000070544"/>
    </source>
</evidence>
<gene>
    <name evidence="7" type="ORF">M427DRAFT_143501</name>
</gene>
<dbReference type="GO" id="GO:0004674">
    <property type="term" value="F:protein serine/threonine kinase activity"/>
    <property type="evidence" value="ECO:0007669"/>
    <property type="project" value="UniProtKB-EC"/>
</dbReference>
<dbReference type="InterPro" id="IPR000719">
    <property type="entry name" value="Prot_kinase_dom"/>
</dbReference>
<dbReference type="InterPro" id="IPR008271">
    <property type="entry name" value="Ser/Thr_kinase_AS"/>
</dbReference>
<protein>
    <recommendedName>
        <fullName evidence="1">non-specific serine/threonine protein kinase</fullName>
        <ecNumber evidence="1">2.7.11.1</ecNumber>
    </recommendedName>
</protein>
<name>A0A139ARI3_GONPJ</name>
<dbReference type="GO" id="GO:0005737">
    <property type="term" value="C:cytoplasm"/>
    <property type="evidence" value="ECO:0007669"/>
    <property type="project" value="TreeGrafter"/>
</dbReference>
<dbReference type="EMBL" id="KQ965739">
    <property type="protein sequence ID" value="KXS19348.1"/>
    <property type="molecule type" value="Genomic_DNA"/>
</dbReference>
<keyword evidence="8" id="KW-1185">Reference proteome</keyword>
<evidence type="ECO:0000256" key="4">
    <source>
        <dbReference type="PROSITE-ProRule" id="PRU10141"/>
    </source>
</evidence>
<dbReference type="PROSITE" id="PS50011">
    <property type="entry name" value="PROTEIN_KINASE_DOM"/>
    <property type="match status" value="1"/>
</dbReference>
<dbReference type="PROSITE" id="PS00107">
    <property type="entry name" value="PROTEIN_KINASE_ATP"/>
    <property type="match status" value="1"/>
</dbReference>
<evidence type="ECO:0000256" key="3">
    <source>
        <dbReference type="ARBA" id="ARBA00022840"/>
    </source>
</evidence>
<evidence type="ECO:0000259" key="6">
    <source>
        <dbReference type="PROSITE" id="PS50011"/>
    </source>
</evidence>
<keyword evidence="3 4" id="KW-0067">ATP-binding</keyword>
<dbReference type="InterPro" id="IPR017441">
    <property type="entry name" value="Protein_kinase_ATP_BS"/>
</dbReference>
<feature type="domain" description="Protein kinase" evidence="6">
    <location>
        <begin position="13"/>
        <end position="259"/>
    </location>
</feature>
<feature type="binding site" evidence="4">
    <location>
        <position position="42"/>
    </location>
    <ligand>
        <name>ATP</name>
        <dbReference type="ChEBI" id="CHEBI:30616"/>
    </ligand>
</feature>
<dbReference type="Pfam" id="PF00069">
    <property type="entry name" value="Pkinase"/>
    <property type="match status" value="1"/>
</dbReference>
<dbReference type="AlphaFoldDB" id="A0A139ARI3"/>
<feature type="compositionally biased region" description="Basic and acidic residues" evidence="5">
    <location>
        <begin position="315"/>
        <end position="327"/>
    </location>
</feature>
<reference evidence="7 8" key="1">
    <citation type="journal article" date="2015" name="Genome Biol. Evol.">
        <title>Phylogenomic analyses indicate that early fungi evolved digesting cell walls of algal ancestors of land plants.</title>
        <authorList>
            <person name="Chang Y."/>
            <person name="Wang S."/>
            <person name="Sekimoto S."/>
            <person name="Aerts A.L."/>
            <person name="Choi C."/>
            <person name="Clum A."/>
            <person name="LaButti K.M."/>
            <person name="Lindquist E.A."/>
            <person name="Yee Ngan C."/>
            <person name="Ohm R.A."/>
            <person name="Salamov A.A."/>
            <person name="Grigoriev I.V."/>
            <person name="Spatafora J.W."/>
            <person name="Berbee M.L."/>
        </authorList>
    </citation>
    <scope>NUCLEOTIDE SEQUENCE [LARGE SCALE GENOMIC DNA]</scope>
    <source>
        <strain evidence="7 8">JEL478</strain>
    </source>
</reference>
<dbReference type="OMA" id="HDLNPMA"/>
<evidence type="ECO:0000313" key="7">
    <source>
        <dbReference type="EMBL" id="KXS19348.1"/>
    </source>
</evidence>
<dbReference type="SUPFAM" id="SSF56112">
    <property type="entry name" value="Protein kinase-like (PK-like)"/>
    <property type="match status" value="1"/>
</dbReference>
<dbReference type="InterPro" id="IPR016024">
    <property type="entry name" value="ARM-type_fold"/>
</dbReference>
<dbReference type="SUPFAM" id="SSF48371">
    <property type="entry name" value="ARM repeat"/>
    <property type="match status" value="1"/>
</dbReference>